<evidence type="ECO:0000256" key="4">
    <source>
        <dbReference type="ARBA" id="ARBA00023235"/>
    </source>
</evidence>
<protein>
    <recommendedName>
        <fullName evidence="2">peptidylprolyl isomerase</fullName>
        <ecNumber evidence="2">5.2.1.8</ecNumber>
    </recommendedName>
</protein>
<dbReference type="Proteomes" id="UP000320390">
    <property type="component" value="Chromosome"/>
</dbReference>
<reference evidence="9 10" key="1">
    <citation type="submission" date="2019-02" db="EMBL/GenBank/DDBJ databases">
        <title>Deep-cultivation of Planctomycetes and their phenomic and genomic characterization uncovers novel biology.</title>
        <authorList>
            <person name="Wiegand S."/>
            <person name="Jogler M."/>
            <person name="Boedeker C."/>
            <person name="Pinto D."/>
            <person name="Vollmers J."/>
            <person name="Rivas-Marin E."/>
            <person name="Kohn T."/>
            <person name="Peeters S.H."/>
            <person name="Heuer A."/>
            <person name="Rast P."/>
            <person name="Oberbeckmann S."/>
            <person name="Bunk B."/>
            <person name="Jeske O."/>
            <person name="Meyerdierks A."/>
            <person name="Storesund J.E."/>
            <person name="Kallscheuer N."/>
            <person name="Luecker S."/>
            <person name="Lage O.M."/>
            <person name="Pohl T."/>
            <person name="Merkel B.J."/>
            <person name="Hornburger P."/>
            <person name="Mueller R.-W."/>
            <person name="Bruemmer F."/>
            <person name="Labrenz M."/>
            <person name="Spormann A.M."/>
            <person name="Op den Camp H."/>
            <person name="Overmann J."/>
            <person name="Amann R."/>
            <person name="Jetten M.S.M."/>
            <person name="Mascher T."/>
            <person name="Medema M.H."/>
            <person name="Devos D.P."/>
            <person name="Kaster A.-K."/>
            <person name="Ovreas L."/>
            <person name="Rohde M."/>
            <person name="Galperin M.Y."/>
            <person name="Jogler C."/>
        </authorList>
    </citation>
    <scope>NUCLEOTIDE SEQUENCE [LARGE SCALE GENOMIC DNA]</scope>
    <source>
        <strain evidence="9 10">Poly30</strain>
    </source>
</reference>
<sequence length="436" mass="47164" precursor="true">MLLPLISSRLALSAAAILGSFTLGACADSEAHPGQPSDTESAQPSAPVDPQANRFAPGGPISDAELAKYYIAMACEIDGQDVGTMTFDMWTEGAPITTRNFLRLADEGFYDGLTFHRILRDFMVQGGDPQGTGMGGSPHGKIQAEFSEEPERQHGYGVLSMARGGNDVNSASSQFFLCCDESQSVWGLDGKYASFGKLTSGVETLEKLANISVTRSATGENSRPTQSAKITTAKVIEGVAPTGETVERPEPEVDLGGEPRRVRIQQVLVGFKDMTRGVKATRTEEEARALAAKLKADVEGGADMSVLVREYSELPAQEEDEVPGDYRVLNRGVRDRAGERQQFDLLRKFQKRAEQIQADMSSAKIKRDEYQTAMKALQEEFNAAQVSLGAALTVPRAKLDSTLANAAFTMKVGEVIVLDHDAKKGSMGYRVVKRLE</sequence>
<evidence type="ECO:0000259" key="8">
    <source>
        <dbReference type="PROSITE" id="PS50072"/>
    </source>
</evidence>
<dbReference type="InterPro" id="IPR002130">
    <property type="entry name" value="Cyclophilin-type_PPIase_dom"/>
</dbReference>
<keyword evidence="5" id="KW-0175">Coiled coil</keyword>
<feature type="domain" description="PPIase cyclophilin-type" evidence="8">
    <location>
        <begin position="72"/>
        <end position="235"/>
    </location>
</feature>
<comment type="similarity">
    <text evidence="1">Belongs to the cyclophilin-type PPIase family.</text>
</comment>
<dbReference type="PANTHER" id="PTHR45625:SF4">
    <property type="entry name" value="PEPTIDYLPROLYL ISOMERASE DOMAIN AND WD REPEAT-CONTAINING PROTEIN 1"/>
    <property type="match status" value="1"/>
</dbReference>
<dbReference type="EMBL" id="CP036434">
    <property type="protein sequence ID" value="QDV09922.1"/>
    <property type="molecule type" value="Genomic_DNA"/>
</dbReference>
<keyword evidence="10" id="KW-1185">Reference proteome</keyword>
<keyword evidence="3" id="KW-0697">Rotamase</keyword>
<dbReference type="Gene3D" id="2.40.100.10">
    <property type="entry name" value="Cyclophilin-like"/>
    <property type="match status" value="1"/>
</dbReference>
<feature type="coiled-coil region" evidence="5">
    <location>
        <begin position="346"/>
        <end position="387"/>
    </location>
</feature>
<dbReference type="EC" id="5.2.1.8" evidence="2"/>
<dbReference type="InterPro" id="IPR029000">
    <property type="entry name" value="Cyclophilin-like_dom_sf"/>
</dbReference>
<name>A0A518F0Q8_9BACT</name>
<keyword evidence="4 9" id="KW-0413">Isomerase</keyword>
<evidence type="ECO:0000256" key="7">
    <source>
        <dbReference type="SAM" id="SignalP"/>
    </source>
</evidence>
<feature type="signal peptide" evidence="7">
    <location>
        <begin position="1"/>
        <end position="27"/>
    </location>
</feature>
<dbReference type="InterPro" id="IPR020892">
    <property type="entry name" value="Cyclophilin-type_PPIase_CS"/>
</dbReference>
<evidence type="ECO:0000256" key="3">
    <source>
        <dbReference type="ARBA" id="ARBA00023110"/>
    </source>
</evidence>
<dbReference type="PROSITE" id="PS00170">
    <property type="entry name" value="CSA_PPIASE_1"/>
    <property type="match status" value="1"/>
</dbReference>
<gene>
    <name evidence="9" type="ORF">Poly30_54830</name>
</gene>
<evidence type="ECO:0000256" key="5">
    <source>
        <dbReference type="SAM" id="Coils"/>
    </source>
</evidence>
<organism evidence="9 10">
    <name type="scientific">Saltatorellus ferox</name>
    <dbReference type="NCBI Taxonomy" id="2528018"/>
    <lineage>
        <taxon>Bacteria</taxon>
        <taxon>Pseudomonadati</taxon>
        <taxon>Planctomycetota</taxon>
        <taxon>Planctomycetia</taxon>
        <taxon>Planctomycetia incertae sedis</taxon>
        <taxon>Saltatorellus</taxon>
    </lineage>
</organism>
<dbReference type="PANTHER" id="PTHR45625">
    <property type="entry name" value="PEPTIDYL-PROLYL CIS-TRANS ISOMERASE-RELATED"/>
    <property type="match status" value="1"/>
</dbReference>
<dbReference type="Pfam" id="PF00160">
    <property type="entry name" value="Pro_isomerase"/>
    <property type="match status" value="1"/>
</dbReference>
<evidence type="ECO:0000256" key="2">
    <source>
        <dbReference type="ARBA" id="ARBA00013194"/>
    </source>
</evidence>
<proteinExistence type="inferred from homology"/>
<keyword evidence="7" id="KW-0732">Signal</keyword>
<dbReference type="AlphaFoldDB" id="A0A518F0Q8"/>
<dbReference type="RefSeq" id="WP_145205181.1">
    <property type="nucleotide sequence ID" value="NZ_CP036434.1"/>
</dbReference>
<evidence type="ECO:0000313" key="10">
    <source>
        <dbReference type="Proteomes" id="UP000320390"/>
    </source>
</evidence>
<evidence type="ECO:0000256" key="6">
    <source>
        <dbReference type="SAM" id="MobiDB-lite"/>
    </source>
</evidence>
<accession>A0A518F0Q8</accession>
<dbReference type="OrthoDB" id="270889at2"/>
<dbReference type="GO" id="GO:0003755">
    <property type="term" value="F:peptidyl-prolyl cis-trans isomerase activity"/>
    <property type="evidence" value="ECO:0007669"/>
    <property type="project" value="UniProtKB-KW"/>
</dbReference>
<dbReference type="PRINTS" id="PR00153">
    <property type="entry name" value="CSAPPISMRASE"/>
</dbReference>
<dbReference type="GO" id="GO:0006457">
    <property type="term" value="P:protein folding"/>
    <property type="evidence" value="ECO:0007669"/>
    <property type="project" value="InterPro"/>
</dbReference>
<evidence type="ECO:0000313" key="9">
    <source>
        <dbReference type="EMBL" id="QDV09922.1"/>
    </source>
</evidence>
<evidence type="ECO:0000256" key="1">
    <source>
        <dbReference type="ARBA" id="ARBA00007365"/>
    </source>
</evidence>
<dbReference type="PROSITE" id="PS50072">
    <property type="entry name" value="CSA_PPIASE_2"/>
    <property type="match status" value="1"/>
</dbReference>
<feature type="chain" id="PRO_5022170655" description="peptidylprolyl isomerase" evidence="7">
    <location>
        <begin position="28"/>
        <end position="436"/>
    </location>
</feature>
<dbReference type="InterPro" id="IPR044666">
    <property type="entry name" value="Cyclophilin_A-like"/>
</dbReference>
<feature type="region of interest" description="Disordered" evidence="6">
    <location>
        <begin position="29"/>
        <end position="57"/>
    </location>
</feature>
<dbReference type="Gene3D" id="3.10.50.40">
    <property type="match status" value="1"/>
</dbReference>
<dbReference type="CDD" id="cd00317">
    <property type="entry name" value="cyclophilin"/>
    <property type="match status" value="1"/>
</dbReference>
<dbReference type="SUPFAM" id="SSF50891">
    <property type="entry name" value="Cyclophilin-like"/>
    <property type="match status" value="1"/>
</dbReference>
<dbReference type="InterPro" id="IPR046357">
    <property type="entry name" value="PPIase_dom_sf"/>
</dbReference>